<proteinExistence type="predicted"/>
<reference evidence="2 3" key="1">
    <citation type="submission" date="2018-01" db="EMBL/GenBank/DDBJ databases">
        <title>Whole genome sequencing of Histamine producing bacteria.</title>
        <authorList>
            <person name="Butler K."/>
        </authorList>
    </citation>
    <scope>NUCLEOTIDE SEQUENCE [LARGE SCALE GENOMIC DNA]</scope>
    <source>
        <strain evidence="2 3">JCM 12947</strain>
    </source>
</reference>
<name>A0A2T3JAK6_9GAMM</name>
<dbReference type="EMBL" id="PYMJ01000026">
    <property type="protein sequence ID" value="PSU45879.1"/>
    <property type="molecule type" value="Genomic_DNA"/>
</dbReference>
<evidence type="ECO:0000256" key="1">
    <source>
        <dbReference type="SAM" id="SignalP"/>
    </source>
</evidence>
<evidence type="ECO:0000313" key="2">
    <source>
        <dbReference type="EMBL" id="PSU45879.1"/>
    </source>
</evidence>
<feature type="chain" id="PRO_5015772161" evidence="1">
    <location>
        <begin position="24"/>
        <end position="120"/>
    </location>
</feature>
<protein>
    <submittedName>
        <fullName evidence="2">Uncharacterized protein</fullName>
    </submittedName>
</protein>
<dbReference type="AlphaFoldDB" id="A0A2T3JAK6"/>
<dbReference type="OrthoDB" id="5828902at2"/>
<feature type="signal peptide" evidence="1">
    <location>
        <begin position="1"/>
        <end position="23"/>
    </location>
</feature>
<dbReference type="RefSeq" id="WP_107244444.1">
    <property type="nucleotide sequence ID" value="NZ_PYMJ01000026.1"/>
</dbReference>
<evidence type="ECO:0000313" key="3">
    <source>
        <dbReference type="Proteomes" id="UP000240987"/>
    </source>
</evidence>
<comment type="caution">
    <text evidence="2">The sequence shown here is derived from an EMBL/GenBank/DDBJ whole genome shotgun (WGS) entry which is preliminary data.</text>
</comment>
<sequence length="120" mass="13714">MKSKLTLLPLLGSILLISIPTFADLKDIGRYDANGLYEPGYVNYKHAREHSSTLNQGSNLYEIGFKNASGHYEPNYVNYPSPESKKVDNKTELERLSDMGYYNKNGIYEPGYVNYNHTRK</sequence>
<organism evidence="2 3">
    <name type="scientific">Photobacterium frigidiphilum</name>
    <dbReference type="NCBI Taxonomy" id="264736"/>
    <lineage>
        <taxon>Bacteria</taxon>
        <taxon>Pseudomonadati</taxon>
        <taxon>Pseudomonadota</taxon>
        <taxon>Gammaproteobacteria</taxon>
        <taxon>Vibrionales</taxon>
        <taxon>Vibrionaceae</taxon>
        <taxon>Photobacterium</taxon>
    </lineage>
</organism>
<gene>
    <name evidence="2" type="ORF">C9J12_20795</name>
</gene>
<dbReference type="Proteomes" id="UP000240987">
    <property type="component" value="Unassembled WGS sequence"/>
</dbReference>
<keyword evidence="1" id="KW-0732">Signal</keyword>
<accession>A0A2T3JAK6</accession>
<keyword evidence="3" id="KW-1185">Reference proteome</keyword>